<evidence type="ECO:0000259" key="1">
    <source>
        <dbReference type="Pfam" id="PF13403"/>
    </source>
</evidence>
<name>A0A1H3B6N7_9RHOB</name>
<evidence type="ECO:0000313" key="3">
    <source>
        <dbReference type="Proteomes" id="UP000199441"/>
    </source>
</evidence>
<sequence length="343" mass="35913">MATQLTGTQAVLVSETDASTYFVGGPFSLGTGPFTDLAFSADDDETDFASFGAQHAETFGAGRQTGSLTNSGGGTYDQGLASLDDVLTITHPVTGAEILVGRVTLRVDSGDPGGGAQLQDFFIFSGPIDPNVSYTVTAAEYTPGASPEQSYAYSEFSGGDVVCFCSETAILTPSGPRAVDDIGAGDLVQTADNGVQPVLWVGRRTLTAAQLAANRKYAPVLIATGALGNTAPLVVSQQHRLLLGNRFVKAKHLVDAPRIPARLALGKRRMSYIHLLLEDHQVLFANGAGAESLLLGPMARNALSANRMGPHPQADIKNATFATPCRPMIKRYEMLSPKASAAP</sequence>
<dbReference type="InterPro" id="IPR028992">
    <property type="entry name" value="Hedgehog/Intein_dom"/>
</dbReference>
<keyword evidence="3" id="KW-1185">Reference proteome</keyword>
<proteinExistence type="predicted"/>
<dbReference type="InterPro" id="IPR036844">
    <property type="entry name" value="Hint_dom_sf"/>
</dbReference>
<dbReference type="EMBL" id="FNOI01000006">
    <property type="protein sequence ID" value="SDX37328.1"/>
    <property type="molecule type" value="Genomic_DNA"/>
</dbReference>
<dbReference type="SUPFAM" id="SSF51294">
    <property type="entry name" value="Hedgehog/intein (Hint) domain"/>
    <property type="match status" value="1"/>
</dbReference>
<dbReference type="AlphaFoldDB" id="A0A1H3B6N7"/>
<dbReference type="RefSeq" id="WP_170833485.1">
    <property type="nucleotide sequence ID" value="NZ_FNOI01000006.1"/>
</dbReference>
<feature type="domain" description="Hedgehog/Intein (Hint)" evidence="1">
    <location>
        <begin position="162"/>
        <end position="296"/>
    </location>
</feature>
<protein>
    <submittedName>
        <fullName evidence="2">Hint domain-containing protein</fullName>
    </submittedName>
</protein>
<dbReference type="Pfam" id="PF13403">
    <property type="entry name" value="Hint_2"/>
    <property type="match status" value="1"/>
</dbReference>
<gene>
    <name evidence="2" type="ORF">SAMN04488001_3065</name>
</gene>
<accession>A0A1H3B6N7</accession>
<evidence type="ECO:0000313" key="2">
    <source>
        <dbReference type="EMBL" id="SDX37328.1"/>
    </source>
</evidence>
<reference evidence="3" key="1">
    <citation type="submission" date="2016-10" db="EMBL/GenBank/DDBJ databases">
        <authorList>
            <person name="Varghese N."/>
            <person name="Submissions S."/>
        </authorList>
    </citation>
    <scope>NUCLEOTIDE SEQUENCE [LARGE SCALE GENOMIC DNA]</scope>
    <source>
        <strain evidence="3">DSM 26922</strain>
    </source>
</reference>
<organism evidence="2 3">
    <name type="scientific">Litoreibacter albidus</name>
    <dbReference type="NCBI Taxonomy" id="670155"/>
    <lineage>
        <taxon>Bacteria</taxon>
        <taxon>Pseudomonadati</taxon>
        <taxon>Pseudomonadota</taxon>
        <taxon>Alphaproteobacteria</taxon>
        <taxon>Rhodobacterales</taxon>
        <taxon>Roseobacteraceae</taxon>
        <taxon>Litoreibacter</taxon>
    </lineage>
</organism>
<dbReference type="Proteomes" id="UP000199441">
    <property type="component" value="Unassembled WGS sequence"/>
</dbReference>
<dbReference type="STRING" id="670155.SAMN04488001_3065"/>